<protein>
    <submittedName>
        <fullName evidence="1">RidA family protein</fullName>
    </submittedName>
</protein>
<organism evidence="1 2">
    <name type="scientific">Nocardioides antri</name>
    <dbReference type="NCBI Taxonomy" id="2607659"/>
    <lineage>
        <taxon>Bacteria</taxon>
        <taxon>Bacillati</taxon>
        <taxon>Actinomycetota</taxon>
        <taxon>Actinomycetes</taxon>
        <taxon>Propionibacteriales</taxon>
        <taxon>Nocardioidaceae</taxon>
        <taxon>Nocardioides</taxon>
    </lineage>
</organism>
<accession>A0A5B1M5P8</accession>
<dbReference type="Pfam" id="PF01042">
    <property type="entry name" value="Ribonuc_L-PSP"/>
    <property type="match status" value="1"/>
</dbReference>
<gene>
    <name evidence="1" type="ORF">F0U47_10300</name>
</gene>
<dbReference type="EMBL" id="VUJW01000003">
    <property type="protein sequence ID" value="KAA1427808.1"/>
    <property type="molecule type" value="Genomic_DNA"/>
</dbReference>
<keyword evidence="2" id="KW-1185">Reference proteome</keyword>
<comment type="caution">
    <text evidence="1">The sequence shown here is derived from an EMBL/GenBank/DDBJ whole genome shotgun (WGS) entry which is preliminary data.</text>
</comment>
<dbReference type="PANTHER" id="PTHR43857:SF1">
    <property type="entry name" value="YJGH FAMILY PROTEIN"/>
    <property type="match status" value="1"/>
</dbReference>
<dbReference type="InterPro" id="IPR006175">
    <property type="entry name" value="YjgF/YER057c/UK114"/>
</dbReference>
<dbReference type="AlphaFoldDB" id="A0A5B1M5P8"/>
<proteinExistence type="predicted"/>
<reference evidence="1 2" key="2">
    <citation type="submission" date="2019-09" db="EMBL/GenBank/DDBJ databases">
        <authorList>
            <person name="Jin C."/>
        </authorList>
    </citation>
    <scope>NUCLEOTIDE SEQUENCE [LARGE SCALE GENOMIC DNA]</scope>
    <source>
        <strain evidence="1 2">BN140041</strain>
    </source>
</reference>
<dbReference type="CDD" id="cd00448">
    <property type="entry name" value="YjgF_YER057c_UK114_family"/>
    <property type="match status" value="1"/>
</dbReference>
<name>A0A5B1M5P8_9ACTN</name>
<evidence type="ECO:0000313" key="1">
    <source>
        <dbReference type="EMBL" id="KAA1427808.1"/>
    </source>
</evidence>
<sequence>MPVTDYLKPEGLYRPRGFVHVAVAAGSKVIEIGGQIAVDANDELQHRGNYAGQTELAMRNVVRAVEGAGAQVGDIAKLGIYIVDYRPEIHDDVFSGFGAAVAATGLRVPAMVVLGISALAHEGALIEIDATAYL</sequence>
<dbReference type="Gene3D" id="3.30.1330.40">
    <property type="entry name" value="RutC-like"/>
    <property type="match status" value="1"/>
</dbReference>
<dbReference type="PANTHER" id="PTHR43857">
    <property type="entry name" value="BLR7761 PROTEIN"/>
    <property type="match status" value="1"/>
</dbReference>
<evidence type="ECO:0000313" key="2">
    <source>
        <dbReference type="Proteomes" id="UP000324351"/>
    </source>
</evidence>
<dbReference type="SUPFAM" id="SSF55298">
    <property type="entry name" value="YjgF-like"/>
    <property type="match status" value="1"/>
</dbReference>
<dbReference type="Proteomes" id="UP000324351">
    <property type="component" value="Unassembled WGS sequence"/>
</dbReference>
<dbReference type="InterPro" id="IPR035959">
    <property type="entry name" value="RutC-like_sf"/>
</dbReference>
<reference evidence="1 2" key="1">
    <citation type="submission" date="2019-09" db="EMBL/GenBank/DDBJ databases">
        <title>Nocardioides panacisoli sp. nov., isolated from the soil of a ginseng field.</title>
        <authorList>
            <person name="Cho C."/>
        </authorList>
    </citation>
    <scope>NUCLEOTIDE SEQUENCE [LARGE SCALE GENOMIC DNA]</scope>
    <source>
        <strain evidence="1 2">BN140041</strain>
    </source>
</reference>